<evidence type="ECO:0000313" key="1">
    <source>
        <dbReference type="EMBL" id="OGY13681.1"/>
    </source>
</evidence>
<dbReference type="SUPFAM" id="SSF143100">
    <property type="entry name" value="TTHA1013/TTHA0281-like"/>
    <property type="match status" value="1"/>
</dbReference>
<reference evidence="1 2" key="1">
    <citation type="journal article" date="2016" name="Nat. Commun.">
        <title>Thousands of microbial genomes shed light on interconnected biogeochemical processes in an aquifer system.</title>
        <authorList>
            <person name="Anantharaman K."/>
            <person name="Brown C.T."/>
            <person name="Hug L.A."/>
            <person name="Sharon I."/>
            <person name="Castelle C.J."/>
            <person name="Probst A.J."/>
            <person name="Thomas B.C."/>
            <person name="Singh A."/>
            <person name="Wilkins M.J."/>
            <person name="Karaoz U."/>
            <person name="Brodie E.L."/>
            <person name="Williams K.H."/>
            <person name="Hubbard S.S."/>
            <person name="Banfield J.F."/>
        </authorList>
    </citation>
    <scope>NUCLEOTIDE SEQUENCE [LARGE SCALE GENOMIC DNA]</scope>
</reference>
<dbReference type="AlphaFoldDB" id="A0A1G1VE92"/>
<organism evidence="1 2">
    <name type="scientific">Candidatus Blackburnbacteria bacterium RIFCSPLOWO2_01_FULL_40_20</name>
    <dbReference type="NCBI Taxonomy" id="1797519"/>
    <lineage>
        <taxon>Bacteria</taxon>
        <taxon>Candidatus Blackburniibacteriota</taxon>
    </lineage>
</organism>
<proteinExistence type="predicted"/>
<sequence length="88" mass="9794">MLKRNVKISEYELPLKIEPQKKGGYVVVCTKWSDCYAQGDSIDEAILEVTAVAQSLIELYEEEGLKIPLKLQNRKGKSSLTVPVIVAS</sequence>
<gene>
    <name evidence="1" type="ORF">A3A77_01350</name>
</gene>
<dbReference type="InterPro" id="IPR035069">
    <property type="entry name" value="TTHA1013/TTHA0281-like"/>
</dbReference>
<evidence type="ECO:0000313" key="2">
    <source>
        <dbReference type="Proteomes" id="UP000178659"/>
    </source>
</evidence>
<protein>
    <recommendedName>
        <fullName evidence="3">HicB-like antitoxin of toxin-antitoxin system domain-containing protein</fullName>
    </recommendedName>
</protein>
<comment type="caution">
    <text evidence="1">The sequence shown here is derived from an EMBL/GenBank/DDBJ whole genome shotgun (WGS) entry which is preliminary data.</text>
</comment>
<evidence type="ECO:0008006" key="3">
    <source>
        <dbReference type="Google" id="ProtNLM"/>
    </source>
</evidence>
<dbReference type="Proteomes" id="UP000178659">
    <property type="component" value="Unassembled WGS sequence"/>
</dbReference>
<dbReference type="EMBL" id="MHCC01000012">
    <property type="protein sequence ID" value="OGY13681.1"/>
    <property type="molecule type" value="Genomic_DNA"/>
</dbReference>
<accession>A0A1G1VE92</accession>
<dbReference type="Gene3D" id="3.30.160.250">
    <property type="match status" value="1"/>
</dbReference>
<name>A0A1G1VE92_9BACT</name>